<evidence type="ECO:0000313" key="1">
    <source>
        <dbReference type="EMBL" id="KRN81002.1"/>
    </source>
</evidence>
<gene>
    <name evidence="1" type="ORF">IV44_GL000331</name>
</gene>
<sequence>MTIEQNILESFLMLKRVADSLAKFRAGQDCCFILPAPVEELFHQRLELFLS</sequence>
<dbReference type="AlphaFoldDB" id="A0A0R2K3E4"/>
<comment type="caution">
    <text evidence="1">The sequence shown here is derived from an EMBL/GenBank/DDBJ whole genome shotgun (WGS) entry which is preliminary data.</text>
</comment>
<name>A0A0R2K3E4_LACAM</name>
<proteinExistence type="predicted"/>
<dbReference type="EMBL" id="JQBQ01000147">
    <property type="protein sequence ID" value="KRN81002.1"/>
    <property type="molecule type" value="Genomic_DNA"/>
</dbReference>
<organism evidence="1 2">
    <name type="scientific">Lactobacillus amylovorus subsp. animalium DSM 16698</name>
    <dbReference type="NCBI Taxonomy" id="695563"/>
    <lineage>
        <taxon>Bacteria</taxon>
        <taxon>Bacillati</taxon>
        <taxon>Bacillota</taxon>
        <taxon>Bacilli</taxon>
        <taxon>Lactobacillales</taxon>
        <taxon>Lactobacillaceae</taxon>
        <taxon>Lactobacillus</taxon>
        <taxon>Lactobacillus amylovorus subsp. animalium</taxon>
    </lineage>
</organism>
<protein>
    <submittedName>
        <fullName evidence="1">Uncharacterized protein</fullName>
    </submittedName>
</protein>
<reference evidence="1 2" key="1">
    <citation type="journal article" date="2015" name="Genome Announc.">
        <title>Expanding the biotechnology potential of lactobacilli through comparative genomics of 213 strains and associated genera.</title>
        <authorList>
            <person name="Sun Z."/>
            <person name="Harris H.M."/>
            <person name="McCann A."/>
            <person name="Guo C."/>
            <person name="Argimon S."/>
            <person name="Zhang W."/>
            <person name="Yang X."/>
            <person name="Jeffery I.B."/>
            <person name="Cooney J.C."/>
            <person name="Kagawa T.F."/>
            <person name="Liu W."/>
            <person name="Song Y."/>
            <person name="Salvetti E."/>
            <person name="Wrobel A."/>
            <person name="Rasinkangas P."/>
            <person name="Parkhill J."/>
            <person name="Rea M.C."/>
            <person name="O'Sullivan O."/>
            <person name="Ritari J."/>
            <person name="Douillard F.P."/>
            <person name="Paul Ross R."/>
            <person name="Yang R."/>
            <person name="Briner A.E."/>
            <person name="Felis G.E."/>
            <person name="de Vos W.M."/>
            <person name="Barrangou R."/>
            <person name="Klaenhammer T.R."/>
            <person name="Caufield P.W."/>
            <person name="Cui Y."/>
            <person name="Zhang H."/>
            <person name="O'Toole P.W."/>
        </authorList>
    </citation>
    <scope>NUCLEOTIDE SEQUENCE [LARGE SCALE GENOMIC DNA]</scope>
    <source>
        <strain evidence="1 2">DSM 16698</strain>
    </source>
</reference>
<accession>A0A0R2K3E4</accession>
<dbReference type="Proteomes" id="UP000051529">
    <property type="component" value="Unassembled WGS sequence"/>
</dbReference>
<evidence type="ECO:0000313" key="2">
    <source>
        <dbReference type="Proteomes" id="UP000051529"/>
    </source>
</evidence>